<accession>A0A6I4T6Z6</accession>
<evidence type="ECO:0000313" key="2">
    <source>
        <dbReference type="Proteomes" id="UP000438476"/>
    </source>
</evidence>
<dbReference type="AlphaFoldDB" id="A0A6I4T6Z6"/>
<gene>
    <name evidence="1" type="ORF">GRI91_07550</name>
</gene>
<reference evidence="1 2" key="1">
    <citation type="submission" date="2019-12" db="EMBL/GenBank/DDBJ databases">
        <title>Genomic-based taxomic classification of the family Erythrobacteraceae.</title>
        <authorList>
            <person name="Xu L."/>
        </authorList>
    </citation>
    <scope>NUCLEOTIDE SEQUENCE [LARGE SCALE GENOMIC DNA]</scope>
    <source>
        <strain evidence="1 2">LMG 29518</strain>
    </source>
</reference>
<dbReference type="OrthoDB" id="7423147at2"/>
<name>A0A6I4T6Z6_9SPHN</name>
<dbReference type="Proteomes" id="UP000438476">
    <property type="component" value="Unassembled WGS sequence"/>
</dbReference>
<proteinExistence type="predicted"/>
<sequence length="174" mass="19479">MARAPMDSLAISELREFASFSESEQLFIQRRLAALRASSRMQSRGLWERLAAFAESEDEQSDPARYADLRPLIPLATERSDYGEFLSRLIVISVEDLSENGLESFSAYRFLYERLLGARARPWLPSAFCAAAAAPQMAPDRRKGLLHSLSESAATAVAWSEAEPRFYPEELDAA</sequence>
<organism evidence="1 2">
    <name type="scientific">Altericroceibacterium endophyticum</name>
    <dbReference type="NCBI Taxonomy" id="1808508"/>
    <lineage>
        <taxon>Bacteria</taxon>
        <taxon>Pseudomonadati</taxon>
        <taxon>Pseudomonadota</taxon>
        <taxon>Alphaproteobacteria</taxon>
        <taxon>Sphingomonadales</taxon>
        <taxon>Erythrobacteraceae</taxon>
        <taxon>Altericroceibacterium</taxon>
    </lineage>
</organism>
<dbReference type="EMBL" id="WTYT01000003">
    <property type="protein sequence ID" value="MXO65605.1"/>
    <property type="molecule type" value="Genomic_DNA"/>
</dbReference>
<keyword evidence="2" id="KW-1185">Reference proteome</keyword>
<dbReference type="RefSeq" id="WP_160736061.1">
    <property type="nucleotide sequence ID" value="NZ_WTYT01000003.1"/>
</dbReference>
<protein>
    <submittedName>
        <fullName evidence="1">Uncharacterized protein</fullName>
    </submittedName>
</protein>
<comment type="caution">
    <text evidence="1">The sequence shown here is derived from an EMBL/GenBank/DDBJ whole genome shotgun (WGS) entry which is preliminary data.</text>
</comment>
<evidence type="ECO:0000313" key="1">
    <source>
        <dbReference type="EMBL" id="MXO65605.1"/>
    </source>
</evidence>